<evidence type="ECO:0000313" key="1">
    <source>
        <dbReference type="EMBL" id="MEA9437947.1"/>
    </source>
</evidence>
<dbReference type="EMBL" id="JAYGOJ010000149">
    <property type="protein sequence ID" value="MEA9437947.1"/>
    <property type="molecule type" value="Genomic_DNA"/>
</dbReference>
<dbReference type="RefSeq" id="WP_323580929.1">
    <property type="nucleotide sequence ID" value="NZ_JAYGOJ010000149.1"/>
</dbReference>
<accession>A0ABU5WDA5</accession>
<evidence type="ECO:0000313" key="2">
    <source>
        <dbReference type="Proteomes" id="UP001304847"/>
    </source>
</evidence>
<gene>
    <name evidence="1" type="ORF">VCX44_19585</name>
</gene>
<keyword evidence="2" id="KW-1185">Reference proteome</keyword>
<protein>
    <submittedName>
        <fullName evidence="1">Uncharacterized protein</fullName>
    </submittedName>
</protein>
<reference evidence="1 2" key="1">
    <citation type="submission" date="2023-12" db="EMBL/GenBank/DDBJ databases">
        <title>Characterization of antibiotic resistance in Aeromonas spp. in hospital effluent.</title>
        <authorList>
            <person name="Negoseki B.R.S."/>
            <person name="Krul D."/>
            <person name="Siqueira A.C."/>
            <person name="Almeida M."/>
            <person name="Mesa D."/>
            <person name="Conte D."/>
            <person name="Dalla-Costa L.M."/>
        </authorList>
    </citation>
    <scope>NUCLEOTIDE SEQUENCE [LARGE SCALE GENOMIC DNA]</scope>
    <source>
        <strain evidence="1 2">36v</strain>
    </source>
</reference>
<organism evidence="1 2">
    <name type="scientific">Aeromonas caviae</name>
    <name type="common">Aeromonas punctata</name>
    <dbReference type="NCBI Taxonomy" id="648"/>
    <lineage>
        <taxon>Bacteria</taxon>
        <taxon>Pseudomonadati</taxon>
        <taxon>Pseudomonadota</taxon>
        <taxon>Gammaproteobacteria</taxon>
        <taxon>Aeromonadales</taxon>
        <taxon>Aeromonadaceae</taxon>
        <taxon>Aeromonas</taxon>
    </lineage>
</organism>
<name>A0ABU5WDA5_AERCA</name>
<dbReference type="Proteomes" id="UP001304847">
    <property type="component" value="Unassembled WGS sequence"/>
</dbReference>
<sequence length="224" mass="25715">MLVTPRDVASIIRNFESEIRKLFQINELNIVPALSYALGRDYTNDTSYDVVYSTLMNEAKNPQRYDNLSQTLYGDQIPKEYKIEVFLFSSMITIQLSQDCFNKTEFTRAIANIATAYSKLFEVFDVENAIKSTIKGKDLRSIASKGGMSRAKKYAPIKNEIIRLLNDMRPVPNYTDINTAVDIIKEKAFEFSERHGGALVKSNFEKNLRRWMKTEPSIKKALNI</sequence>
<comment type="caution">
    <text evidence="1">The sequence shown here is derived from an EMBL/GenBank/DDBJ whole genome shotgun (WGS) entry which is preliminary data.</text>
</comment>
<proteinExistence type="predicted"/>